<protein>
    <submittedName>
        <fullName evidence="1">Uncharacterized protein</fullName>
    </submittedName>
</protein>
<dbReference type="AlphaFoldDB" id="A0A9Q1RN52"/>
<keyword evidence="2" id="KW-1185">Reference proteome</keyword>
<dbReference type="Proteomes" id="UP001152561">
    <property type="component" value="Unassembled WGS sequence"/>
</dbReference>
<gene>
    <name evidence="1" type="ORF">K7X08_001172</name>
</gene>
<reference evidence="2" key="1">
    <citation type="journal article" date="2023" name="Proc. Natl. Acad. Sci. U.S.A.">
        <title>Genomic and structural basis for evolution of tropane alkaloid biosynthesis.</title>
        <authorList>
            <person name="Wanga Y.-J."/>
            <person name="Taina T."/>
            <person name="Yua J.-Y."/>
            <person name="Lia J."/>
            <person name="Xua B."/>
            <person name="Chenc J."/>
            <person name="D'Auriad J.C."/>
            <person name="Huanga J.-P."/>
            <person name="Huanga S.-X."/>
        </authorList>
    </citation>
    <scope>NUCLEOTIDE SEQUENCE [LARGE SCALE GENOMIC DNA]</scope>
    <source>
        <strain evidence="2">cv. KIB-2019</strain>
    </source>
</reference>
<organism evidence="1 2">
    <name type="scientific">Anisodus acutangulus</name>
    <dbReference type="NCBI Taxonomy" id="402998"/>
    <lineage>
        <taxon>Eukaryota</taxon>
        <taxon>Viridiplantae</taxon>
        <taxon>Streptophyta</taxon>
        <taxon>Embryophyta</taxon>
        <taxon>Tracheophyta</taxon>
        <taxon>Spermatophyta</taxon>
        <taxon>Magnoliopsida</taxon>
        <taxon>eudicotyledons</taxon>
        <taxon>Gunneridae</taxon>
        <taxon>Pentapetalae</taxon>
        <taxon>asterids</taxon>
        <taxon>lamiids</taxon>
        <taxon>Solanales</taxon>
        <taxon>Solanaceae</taxon>
        <taxon>Solanoideae</taxon>
        <taxon>Hyoscyameae</taxon>
        <taxon>Anisodus</taxon>
    </lineage>
</organism>
<accession>A0A9Q1RN52</accession>
<evidence type="ECO:0000313" key="2">
    <source>
        <dbReference type="Proteomes" id="UP001152561"/>
    </source>
</evidence>
<name>A0A9Q1RN52_9SOLA</name>
<sequence>MKKSLMALVVYVESEQLRMSEKAKNKQEALKDKVSEAPVQKIGIIKTSTPVAEVVVSRPTAQVEKATDILMSTDEIEAKHIPAKVDENVVPIGEAEKAKDEPAKVVENAIESSQADVEFDSKKNCDGRCCPD</sequence>
<comment type="caution">
    <text evidence="1">The sequence shown here is derived from an EMBL/GenBank/DDBJ whole genome shotgun (WGS) entry which is preliminary data.</text>
</comment>
<proteinExistence type="predicted"/>
<dbReference type="EMBL" id="JAJAGQ010000004">
    <property type="protein sequence ID" value="KAJ8564712.1"/>
    <property type="molecule type" value="Genomic_DNA"/>
</dbReference>
<evidence type="ECO:0000313" key="1">
    <source>
        <dbReference type="EMBL" id="KAJ8564712.1"/>
    </source>
</evidence>